<dbReference type="PANTHER" id="PTHR24416:SF594">
    <property type="entry name" value="PROTEIN KINASE DOMAIN-CONTAINING PROTEIN"/>
    <property type="match status" value="1"/>
</dbReference>
<reference evidence="7" key="1">
    <citation type="submission" date="2013-07" db="EMBL/GenBank/DDBJ databases">
        <authorList>
            <person name="Geib S."/>
        </authorList>
    </citation>
    <scope>NUCLEOTIDE SEQUENCE</scope>
</reference>
<dbReference type="InterPro" id="IPR011009">
    <property type="entry name" value="Kinase-like_dom_sf"/>
</dbReference>
<dbReference type="InterPro" id="IPR008266">
    <property type="entry name" value="Tyr_kinase_AS"/>
</dbReference>
<evidence type="ECO:0000256" key="1">
    <source>
        <dbReference type="ARBA" id="ARBA00004167"/>
    </source>
</evidence>
<keyword evidence="3" id="KW-0547">Nucleotide-binding</keyword>
<evidence type="ECO:0000313" key="7">
    <source>
        <dbReference type="EMBL" id="JAB96341.1"/>
    </source>
</evidence>
<dbReference type="Gene3D" id="3.30.200.20">
    <property type="entry name" value="Phosphorylase Kinase, domain 1"/>
    <property type="match status" value="1"/>
</dbReference>
<dbReference type="InterPro" id="IPR017441">
    <property type="entry name" value="Protein_kinase_ATP_BS"/>
</dbReference>
<keyword evidence="3" id="KW-0067">ATP-binding</keyword>
<dbReference type="FunFam" id="1.10.510.10:FF:000677">
    <property type="entry name" value="Uncharacterized protein, isoform A"/>
    <property type="match status" value="1"/>
</dbReference>
<keyword evidence="7" id="KW-0808">Transferase</keyword>
<keyword evidence="7" id="KW-0418">Kinase</keyword>
<comment type="catalytic activity">
    <reaction evidence="2">
        <text>L-tyrosyl-[protein] + ATP = O-phospho-L-tyrosyl-[protein] + ADP + H(+)</text>
        <dbReference type="Rhea" id="RHEA:10596"/>
        <dbReference type="Rhea" id="RHEA-COMP:10136"/>
        <dbReference type="Rhea" id="RHEA-COMP:20101"/>
        <dbReference type="ChEBI" id="CHEBI:15378"/>
        <dbReference type="ChEBI" id="CHEBI:30616"/>
        <dbReference type="ChEBI" id="CHEBI:46858"/>
        <dbReference type="ChEBI" id="CHEBI:61978"/>
        <dbReference type="ChEBI" id="CHEBI:456216"/>
        <dbReference type="EC" id="2.7.10.1"/>
    </reaction>
</comment>
<evidence type="ECO:0000256" key="3">
    <source>
        <dbReference type="PROSITE-ProRule" id="PRU10141"/>
    </source>
</evidence>
<organism evidence="7">
    <name type="scientific">Ceratitis capitata</name>
    <name type="common">Mediterranean fruit fly</name>
    <name type="synonym">Tephritis capitata</name>
    <dbReference type="NCBI Taxonomy" id="7213"/>
    <lineage>
        <taxon>Eukaryota</taxon>
        <taxon>Metazoa</taxon>
        <taxon>Ecdysozoa</taxon>
        <taxon>Arthropoda</taxon>
        <taxon>Hexapoda</taxon>
        <taxon>Insecta</taxon>
        <taxon>Pterygota</taxon>
        <taxon>Neoptera</taxon>
        <taxon>Endopterygota</taxon>
        <taxon>Diptera</taxon>
        <taxon>Brachycera</taxon>
        <taxon>Muscomorpha</taxon>
        <taxon>Tephritoidea</taxon>
        <taxon>Tephritidae</taxon>
        <taxon>Ceratitis</taxon>
        <taxon>Ceratitis</taxon>
    </lineage>
</organism>
<dbReference type="PANTHER" id="PTHR24416">
    <property type="entry name" value="TYROSINE-PROTEIN KINASE RECEPTOR"/>
    <property type="match status" value="1"/>
</dbReference>
<dbReference type="InterPro" id="IPR001245">
    <property type="entry name" value="Ser-Thr/Tyr_kinase_cat_dom"/>
</dbReference>
<dbReference type="GO" id="GO:0007169">
    <property type="term" value="P:cell surface receptor protein tyrosine kinase signaling pathway"/>
    <property type="evidence" value="ECO:0007669"/>
    <property type="project" value="TreeGrafter"/>
</dbReference>
<feature type="signal peptide" evidence="5">
    <location>
        <begin position="1"/>
        <end position="25"/>
    </location>
</feature>
<accession>W8BST5</accession>
<evidence type="ECO:0000256" key="5">
    <source>
        <dbReference type="SAM" id="SignalP"/>
    </source>
</evidence>
<evidence type="ECO:0000259" key="6">
    <source>
        <dbReference type="PROSITE" id="PS50011"/>
    </source>
</evidence>
<dbReference type="AlphaFoldDB" id="W8BST5"/>
<dbReference type="SUPFAM" id="SSF56112">
    <property type="entry name" value="Protein kinase-like (PK-like)"/>
    <property type="match status" value="1"/>
</dbReference>
<dbReference type="InterPro" id="IPR000719">
    <property type="entry name" value="Prot_kinase_dom"/>
</dbReference>
<dbReference type="GO" id="GO:0005524">
    <property type="term" value="F:ATP binding"/>
    <property type="evidence" value="ECO:0007669"/>
    <property type="project" value="UniProtKB-UniRule"/>
</dbReference>
<dbReference type="OrthoDB" id="17346at2759"/>
<dbReference type="PROSITE" id="PS50011">
    <property type="entry name" value="PROTEIN_KINASE_DOM"/>
    <property type="match status" value="1"/>
</dbReference>
<dbReference type="InterPro" id="IPR020635">
    <property type="entry name" value="Tyr_kinase_cat_dom"/>
</dbReference>
<dbReference type="Gene3D" id="1.10.510.10">
    <property type="entry name" value="Transferase(Phosphotransferase) domain 1"/>
    <property type="match status" value="1"/>
</dbReference>
<feature type="domain" description="Protein kinase" evidence="6">
    <location>
        <begin position="399"/>
        <end position="733"/>
    </location>
</feature>
<dbReference type="Pfam" id="PF07714">
    <property type="entry name" value="PK_Tyr_Ser-Thr"/>
    <property type="match status" value="1"/>
</dbReference>
<keyword evidence="4" id="KW-0812">Transmembrane</keyword>
<name>W8BST5_CERCA</name>
<feature type="transmembrane region" description="Helical" evidence="4">
    <location>
        <begin position="316"/>
        <end position="340"/>
    </location>
</feature>
<gene>
    <name evidence="7" type="primary">RET</name>
</gene>
<dbReference type="GO" id="GO:0043235">
    <property type="term" value="C:receptor complex"/>
    <property type="evidence" value="ECO:0007669"/>
    <property type="project" value="TreeGrafter"/>
</dbReference>
<dbReference type="EMBL" id="GAMC01010214">
    <property type="protein sequence ID" value="JAB96341.1"/>
    <property type="molecule type" value="mRNA"/>
</dbReference>
<keyword evidence="5" id="KW-0732">Signal</keyword>
<proteinExistence type="evidence at transcript level"/>
<feature type="chain" id="PRO_5004906705" evidence="5">
    <location>
        <begin position="26"/>
        <end position="747"/>
    </location>
</feature>
<reference evidence="7" key="2">
    <citation type="journal article" date="2014" name="BMC Genomics">
        <title>A genomic perspective to assessing quality of mass-reared SIT flies used in Mediterranean fruit fly (Ceratitis capitata) eradication in California.</title>
        <authorList>
            <person name="Calla B."/>
            <person name="Hall B."/>
            <person name="Hou S."/>
            <person name="Geib S.M."/>
        </authorList>
    </citation>
    <scope>NUCLEOTIDE SEQUENCE</scope>
</reference>
<dbReference type="SMART" id="SM00219">
    <property type="entry name" value="TyrKc"/>
    <property type="match status" value="1"/>
</dbReference>
<dbReference type="PROSITE" id="PS00109">
    <property type="entry name" value="PROTEIN_KINASE_TYR"/>
    <property type="match status" value="1"/>
</dbReference>
<dbReference type="GO" id="GO:0004714">
    <property type="term" value="F:transmembrane receptor protein tyrosine kinase activity"/>
    <property type="evidence" value="ECO:0007669"/>
    <property type="project" value="UniProtKB-EC"/>
</dbReference>
<dbReference type="CDD" id="cd00192">
    <property type="entry name" value="PTKc"/>
    <property type="match status" value="1"/>
</dbReference>
<feature type="binding site" evidence="3">
    <location>
        <position position="433"/>
    </location>
    <ligand>
        <name>ATP</name>
        <dbReference type="ChEBI" id="CHEBI:30616"/>
    </ligand>
</feature>
<protein>
    <submittedName>
        <fullName evidence="7">Proto-oncogene tyrosine-protein kinase receptor Ret</fullName>
    </submittedName>
</protein>
<evidence type="ECO:0000256" key="2">
    <source>
        <dbReference type="ARBA" id="ARBA00051243"/>
    </source>
</evidence>
<keyword evidence="4" id="KW-0472">Membrane</keyword>
<dbReference type="InterPro" id="IPR050122">
    <property type="entry name" value="RTK"/>
</dbReference>
<evidence type="ECO:0000256" key="4">
    <source>
        <dbReference type="SAM" id="Phobius"/>
    </source>
</evidence>
<comment type="subcellular location">
    <subcellularLocation>
        <location evidence="1">Membrane</location>
        <topology evidence="1">Single-pass membrane protein</topology>
    </subcellularLocation>
</comment>
<dbReference type="PROSITE" id="PS00107">
    <property type="entry name" value="PROTEIN_KINASE_ATP"/>
    <property type="match status" value="1"/>
</dbReference>
<sequence length="747" mass="84030">MCSKLLSTQCYAVLLFSILMTAVAADALRITTFTTTTSIDIAAGAPAKRFARSGRITGISVNSTLHEKGDIVQLLLSWEDNLPKGTSYNVIVTAANSTKCSEPPCSLYGAIKETEVMIIPENPMTHVDQNECGFVFGCDYTVLVETSNAMVSNQTTVAVPYCIKGVCSCRHAEALPKVVSSVNMPNNETIILNWSIQYEKPPDPVKHETTNNPWQLYFVISEQTNPSLSWGGRLIPITEHFYPIKNITHLTTKGYMQGAFKVHIPKQKQLASNAVLKLRSYIIDDMHCSGPELFTNITVPNFLKAEEEIEVTDFDLGIALIVLSAFFLSIIILSLAFCVWKRNKMAKFQESVLQKDELCLSPFSTVVEMQDNVNYVDKYVQEAQSKGLADVFEIPHSAIQIGPEVGEGAFGRVYKAVAVNLRRMRGRTVVAVKQLKKNPTSDEVAEFLGEIEMLKGVGRHNNIVCFYGCCTIRAPYLMIMEFVGRGDLLTYLRTVRQSSTKFKPNGHVPYANQDQESEQSKLKVKYIELKLSTQSVDSECETERQPKTSVAETTYTIIEDEDYNEPFEYILDHKELHNFALQIANGMRFLEEQEITHRDLAARNVLIDDRKTLKISDFGLSRHGIYTNTKTRKLPLRWLSIEAIRDNIYSNKSDVWAYGVVLWEIGTLGASPYPTISNHELIPFLLSGKRLEKPDICTEQVYAMMLQCWDEDAENRPTFAELYKALSPSSAYVDINSLSDDYVFPPI</sequence>
<keyword evidence="4" id="KW-1133">Transmembrane helix</keyword>
<dbReference type="GO" id="GO:0005886">
    <property type="term" value="C:plasma membrane"/>
    <property type="evidence" value="ECO:0007669"/>
    <property type="project" value="TreeGrafter"/>
</dbReference>
<keyword evidence="7" id="KW-0675">Receptor</keyword>